<accession>A0A1T3NUD3</accession>
<dbReference type="AlphaFoldDB" id="A0A1T3NUD3"/>
<evidence type="ECO:0000313" key="2">
    <source>
        <dbReference type="Proteomes" id="UP000190037"/>
    </source>
</evidence>
<dbReference type="OrthoDB" id="3661391at2"/>
<dbReference type="Gene3D" id="3.40.50.12580">
    <property type="match status" value="1"/>
</dbReference>
<dbReference type="STRING" id="159449.B4N89_05105"/>
<gene>
    <name evidence="1" type="ORF">B4N89_05105</name>
</gene>
<evidence type="ECO:0000313" key="1">
    <source>
        <dbReference type="EMBL" id="OPC80404.1"/>
    </source>
</evidence>
<keyword evidence="2" id="KW-1185">Reference proteome</keyword>
<dbReference type="Proteomes" id="UP000190037">
    <property type="component" value="Unassembled WGS sequence"/>
</dbReference>
<dbReference type="EMBL" id="MWQN01000001">
    <property type="protein sequence ID" value="OPC80404.1"/>
    <property type="molecule type" value="Genomic_DNA"/>
</dbReference>
<name>A0A1T3NUD3_9ACTN</name>
<protein>
    <submittedName>
        <fullName evidence="1">Uncharacterized protein</fullName>
    </submittedName>
</protein>
<dbReference type="SUPFAM" id="SSF53756">
    <property type="entry name" value="UDP-Glycosyltransferase/glycogen phosphorylase"/>
    <property type="match status" value="1"/>
</dbReference>
<proteinExistence type="predicted"/>
<sequence>MTILSGSEPRPVPVRPDAARWTTRSAERGVLVVVHNVTSGQRLIDAVSLLEGDLRVQVFFTMAPTIFTSGVAEFLDRLGATTVPWHRAVDMSFDLALAAGHEGLAELDAPVIVMAHGAGHNKLVPARRGGRRVAARGTYGLAPQDLIRDGRLVPATILLAHAEELARLGATCPEAVPAAVVAGDPNYDCLVASRAHRARYRDALRIAPGQRHIVVTSTWGGNSLLGRTPELLHRMTTELPRDGYRVTALMHPNVWSGHGAWQVRAWLAEALREGLVLIPPEDDWRGVLVAADCVVGDHGSLSLYATATDAPVALATYPEADIDPASPLGDLARFAPRIRHRRSMLAQLSRIPADHRRADYARVAARITSQPGSFAGNMRHLIYRHLKLKAPAARPRVRIADLPGAPR</sequence>
<reference evidence="1 2" key="1">
    <citation type="submission" date="2017-03" db="EMBL/GenBank/DDBJ databases">
        <title>Draft genome sequence of Streptomyces scabrisporus NF3, endophyte isolated from Amphipterygium adstringens.</title>
        <authorList>
            <person name="Vazquez M."/>
            <person name="Ceapa C.D."/>
            <person name="Rodriguez Luna D."/>
            <person name="Sanchez Esquivel S."/>
        </authorList>
    </citation>
    <scope>NUCLEOTIDE SEQUENCE [LARGE SCALE GENOMIC DNA]</scope>
    <source>
        <strain evidence="1 2">NF3</strain>
    </source>
</reference>
<dbReference type="RefSeq" id="WP_078974663.1">
    <property type="nucleotide sequence ID" value="NZ_MWQN01000001.1"/>
</dbReference>
<dbReference type="InterPro" id="IPR043148">
    <property type="entry name" value="TagF_C"/>
</dbReference>
<organism evidence="1 2">
    <name type="scientific">Embleya scabrispora</name>
    <dbReference type="NCBI Taxonomy" id="159449"/>
    <lineage>
        <taxon>Bacteria</taxon>
        <taxon>Bacillati</taxon>
        <taxon>Actinomycetota</taxon>
        <taxon>Actinomycetes</taxon>
        <taxon>Kitasatosporales</taxon>
        <taxon>Streptomycetaceae</taxon>
        <taxon>Embleya</taxon>
    </lineage>
</organism>
<comment type="caution">
    <text evidence="1">The sequence shown here is derived from an EMBL/GenBank/DDBJ whole genome shotgun (WGS) entry which is preliminary data.</text>
</comment>